<dbReference type="RefSeq" id="WP_126309029.1">
    <property type="nucleotide sequence ID" value="NZ_AP018449.1"/>
</dbReference>
<keyword evidence="1" id="KW-0472">Membrane</keyword>
<feature type="transmembrane region" description="Helical" evidence="1">
    <location>
        <begin position="31"/>
        <end position="54"/>
    </location>
</feature>
<dbReference type="AlphaFoldDB" id="A0A348ALZ0"/>
<accession>A0A348ALZ0</accession>
<dbReference type="Proteomes" id="UP000276437">
    <property type="component" value="Chromosome"/>
</dbReference>
<evidence type="ECO:0008006" key="4">
    <source>
        <dbReference type="Google" id="ProtNLM"/>
    </source>
</evidence>
<gene>
    <name evidence="2" type="ORF">MAMMFC1_02773</name>
</gene>
<dbReference type="OrthoDB" id="9913674at2"/>
<feature type="transmembrane region" description="Helical" evidence="1">
    <location>
        <begin position="66"/>
        <end position="88"/>
    </location>
</feature>
<name>A0A348ALZ0_9FIRM</name>
<evidence type="ECO:0000313" key="2">
    <source>
        <dbReference type="EMBL" id="BBB92088.1"/>
    </source>
</evidence>
<keyword evidence="1" id="KW-1133">Transmembrane helix</keyword>
<keyword evidence="3" id="KW-1185">Reference proteome</keyword>
<dbReference type="EMBL" id="AP018449">
    <property type="protein sequence ID" value="BBB92088.1"/>
    <property type="molecule type" value="Genomic_DNA"/>
</dbReference>
<sequence length="139" mass="15776">MMEKLETELRKIFLEKLPPLSPNVKEGLAKYLPWIIIVFGVLGLLCLFSILGMFTAAARMAGGYTGIMSLIIVISAIIQILGILAGYWMLSRQLRGWQLALLTSLTGFVVNIIHFSLFGIIIDFVFVYLLFQIREYYPR</sequence>
<reference evidence="2 3" key="1">
    <citation type="journal article" date="2018" name="Int. J. Syst. Evol. Microbiol.">
        <title>Methylomusa anaerophila gen. nov., sp. nov., an anaerobic methanol-utilizing bacterium isolated from a microbial fuel cell.</title>
        <authorList>
            <person name="Amano N."/>
            <person name="Yamamuro A."/>
            <person name="Miyahara M."/>
            <person name="Kouzuma A."/>
            <person name="Abe T."/>
            <person name="Watanabe K."/>
        </authorList>
    </citation>
    <scope>NUCLEOTIDE SEQUENCE [LARGE SCALE GENOMIC DNA]</scope>
    <source>
        <strain evidence="2 3">MMFC1</strain>
    </source>
</reference>
<keyword evidence="1" id="KW-0812">Transmembrane</keyword>
<proteinExistence type="predicted"/>
<organism evidence="2 3">
    <name type="scientific">Methylomusa anaerophila</name>
    <dbReference type="NCBI Taxonomy" id="1930071"/>
    <lineage>
        <taxon>Bacteria</taxon>
        <taxon>Bacillati</taxon>
        <taxon>Bacillota</taxon>
        <taxon>Negativicutes</taxon>
        <taxon>Selenomonadales</taxon>
        <taxon>Sporomusaceae</taxon>
        <taxon>Methylomusa</taxon>
    </lineage>
</organism>
<dbReference type="KEGG" id="mana:MAMMFC1_02773"/>
<protein>
    <recommendedName>
        <fullName evidence="4">Yip1 domain protein</fullName>
    </recommendedName>
</protein>
<evidence type="ECO:0000313" key="3">
    <source>
        <dbReference type="Proteomes" id="UP000276437"/>
    </source>
</evidence>
<evidence type="ECO:0000256" key="1">
    <source>
        <dbReference type="SAM" id="Phobius"/>
    </source>
</evidence>
<feature type="transmembrane region" description="Helical" evidence="1">
    <location>
        <begin position="108"/>
        <end position="131"/>
    </location>
</feature>